<evidence type="ECO:0000256" key="4">
    <source>
        <dbReference type="ARBA" id="ARBA00022801"/>
    </source>
</evidence>
<dbReference type="InterPro" id="IPR008248">
    <property type="entry name" value="CheB-like"/>
</dbReference>
<dbReference type="NCBIfam" id="NF001965">
    <property type="entry name" value="PRK00742.1"/>
    <property type="match status" value="1"/>
</dbReference>
<feature type="compositionally biased region" description="Low complexity" evidence="8">
    <location>
        <begin position="642"/>
        <end position="651"/>
    </location>
</feature>
<dbReference type="InterPro" id="IPR000673">
    <property type="entry name" value="Sig_transdc_resp-reg_Me-estase"/>
</dbReference>
<dbReference type="HAMAP" id="MF_00099">
    <property type="entry name" value="CheB_chemtxs"/>
    <property type="match status" value="1"/>
</dbReference>
<evidence type="ECO:0000256" key="2">
    <source>
        <dbReference type="ARBA" id="ARBA00022500"/>
    </source>
</evidence>
<evidence type="ECO:0000259" key="10">
    <source>
        <dbReference type="PROSITE" id="PS50122"/>
    </source>
</evidence>
<evidence type="ECO:0000313" key="11">
    <source>
        <dbReference type="EMBL" id="GEU28395.1"/>
    </source>
</evidence>
<feature type="region of interest" description="Disordered" evidence="8">
    <location>
        <begin position="719"/>
        <end position="795"/>
    </location>
</feature>
<dbReference type="GO" id="GO:0005737">
    <property type="term" value="C:cytoplasm"/>
    <property type="evidence" value="ECO:0007669"/>
    <property type="project" value="InterPro"/>
</dbReference>
<evidence type="ECO:0000256" key="7">
    <source>
        <dbReference type="PROSITE-ProRule" id="PRU00169"/>
    </source>
</evidence>
<dbReference type="GO" id="GO:0006935">
    <property type="term" value="P:chemotaxis"/>
    <property type="evidence" value="ECO:0007669"/>
    <property type="project" value="InterPro"/>
</dbReference>
<keyword evidence="2" id="KW-0145">Chemotaxis</keyword>
<dbReference type="PROSITE" id="PS50110">
    <property type="entry name" value="RESPONSE_REGULATORY"/>
    <property type="match status" value="2"/>
</dbReference>
<dbReference type="EMBL" id="BKCJ010000005">
    <property type="protein sequence ID" value="GEU28395.1"/>
    <property type="molecule type" value="Genomic_DNA"/>
</dbReference>
<feature type="domain" description="Response regulatory" evidence="9">
    <location>
        <begin position="324"/>
        <end position="441"/>
    </location>
</feature>
<dbReference type="PROSITE" id="PS50122">
    <property type="entry name" value="CHEB"/>
    <property type="match status" value="1"/>
</dbReference>
<comment type="catalytic activity">
    <reaction evidence="6">
        <text>[protein]-L-glutamate 5-O-methyl ester + H2O = L-glutamyl-[protein] + methanol + H(+)</text>
        <dbReference type="Rhea" id="RHEA:23236"/>
        <dbReference type="Rhea" id="RHEA-COMP:10208"/>
        <dbReference type="Rhea" id="RHEA-COMP:10311"/>
        <dbReference type="ChEBI" id="CHEBI:15377"/>
        <dbReference type="ChEBI" id="CHEBI:15378"/>
        <dbReference type="ChEBI" id="CHEBI:17790"/>
        <dbReference type="ChEBI" id="CHEBI:29973"/>
        <dbReference type="ChEBI" id="CHEBI:82795"/>
        <dbReference type="EC" id="3.1.1.61"/>
    </reaction>
</comment>
<gene>
    <name evidence="11" type="ORF">Tci_000373</name>
</gene>
<keyword evidence="3 7" id="KW-0597">Phosphoprotein</keyword>
<proteinExistence type="inferred from homology"/>
<name>A0A699GJV5_TANCI</name>
<dbReference type="NCBIfam" id="NF009206">
    <property type="entry name" value="PRK12555.1"/>
    <property type="match status" value="1"/>
</dbReference>
<keyword evidence="11" id="KW-0418">Kinase</keyword>
<dbReference type="Pfam" id="PF00072">
    <property type="entry name" value="Response_reg"/>
    <property type="match status" value="2"/>
</dbReference>
<evidence type="ECO:0000259" key="9">
    <source>
        <dbReference type="PROSITE" id="PS50110"/>
    </source>
</evidence>
<keyword evidence="4" id="KW-0378">Hydrolase</keyword>
<dbReference type="AlphaFoldDB" id="A0A699GJV5"/>
<dbReference type="Pfam" id="PF01339">
    <property type="entry name" value="CheB_methylest"/>
    <property type="match status" value="1"/>
</dbReference>
<protein>
    <recommendedName>
        <fullName evidence="5">protein-glutamate methylesterase</fullName>
        <ecNumber evidence="5">3.1.1.61</ecNumber>
    </recommendedName>
</protein>
<comment type="caution">
    <text evidence="11">The sequence shown here is derived from an EMBL/GenBank/DDBJ whole genome shotgun (WGS) entry which is preliminary data.</text>
</comment>
<feature type="modified residue" description="4-aspartylphosphate" evidence="7">
    <location>
        <position position="374"/>
    </location>
</feature>
<dbReference type="PANTHER" id="PTHR42872:SF6">
    <property type="entry name" value="PROTEIN-GLUTAMATE METHYLESTERASE_PROTEIN-GLUTAMINE GLUTAMINASE"/>
    <property type="match status" value="1"/>
</dbReference>
<evidence type="ECO:0000256" key="1">
    <source>
        <dbReference type="ARBA" id="ARBA00022490"/>
    </source>
</evidence>
<dbReference type="SUPFAM" id="SSF52172">
    <property type="entry name" value="CheY-like"/>
    <property type="match status" value="2"/>
</dbReference>
<dbReference type="InterPro" id="IPR001789">
    <property type="entry name" value="Sig_transdc_resp-reg_receiver"/>
</dbReference>
<evidence type="ECO:0000256" key="5">
    <source>
        <dbReference type="ARBA" id="ARBA00039140"/>
    </source>
</evidence>
<dbReference type="InterPro" id="IPR011006">
    <property type="entry name" value="CheY-like_superfamily"/>
</dbReference>
<sequence length="795" mass="82508">MEVVATAPDPLVARELIKQHNPDVLTLDVEMPKMDGLDFLEKLMRLRPMPVVMVSSLTERGSEITMRALELGAVDFVTKPKISIQAGMREYTDLISDKIRAAAKARVRARTLPAAGAAAQGSVPLSALRNPLLSSEKLIIVGASTGGTEAIREFLMQMPSDCPGILITQHMPEGFTRSFAKRLDSLCKISVQEAQGNERVLPGHAYIAPGHSHLYLTRSGANYMTRIDQAEPVNRHRPSVDVLFRSAAQAAGKNAVGVILTGMGKDGAAGMLEMKAAGAYNFAQDEASCVVFGMPREAIAIGAAHEVGALTALPGMVLGYLAQHGMLVDDFSTMRRIVRNLLKELGYANVDEAEDGVMALAKLRAESFDFVVSDWNMPNMDGLTMLQNIRADPALAKLPVLMVTAEAKKENIIAAAQAGANGYVAASAVAIAEVAIIDVAVVVPVVSGSVAPGAAGPVLLSIDPAPESFTRSRPGIRIDRLPSDEHASYPFPGSRAVARSAAAVHGAVAAGRHAGRRRYLAGRAGAARRRRGHPAAPLRPRACRAQVIHPGVVRGSAVQRRRRGHPGPCVCRAQAVGADHGGPSGGQLDRLRRLRGAGPERLCRQAAPHAAAQHLSQGRQSRPGHHRAADADGETGCGRGPARGLDPPGAGAAGLRAAAPLADPVAGDGQHVRLFAGAAGDGRCARPAGRAAGAGCAGQGRGRASVRGGHVLAAGPAAGHYHGRSAGQHTAARRGDRGAAHAQRPVRPVPGAGRSVRAELGPGGHAGAVAQAGAGRSQPRPPVRAGVGPACGNPY</sequence>
<dbReference type="GO" id="GO:0000156">
    <property type="term" value="F:phosphorelay response regulator activity"/>
    <property type="evidence" value="ECO:0007669"/>
    <property type="project" value="InterPro"/>
</dbReference>
<dbReference type="InterPro" id="IPR035909">
    <property type="entry name" value="CheB_C"/>
</dbReference>
<dbReference type="SMART" id="SM00448">
    <property type="entry name" value="REC"/>
    <property type="match status" value="2"/>
</dbReference>
<feature type="region of interest" description="Disordered" evidence="8">
    <location>
        <begin position="605"/>
        <end position="651"/>
    </location>
</feature>
<reference evidence="11" key="1">
    <citation type="journal article" date="2019" name="Sci. Rep.">
        <title>Draft genome of Tanacetum cinerariifolium, the natural source of mosquito coil.</title>
        <authorList>
            <person name="Yamashiro T."/>
            <person name="Shiraishi A."/>
            <person name="Satake H."/>
            <person name="Nakayama K."/>
        </authorList>
    </citation>
    <scope>NUCLEOTIDE SEQUENCE</scope>
</reference>
<keyword evidence="11" id="KW-0808">Transferase</keyword>
<keyword evidence="1" id="KW-0963">Cytoplasm</keyword>
<dbReference type="Gene3D" id="3.40.50.2300">
    <property type="match status" value="2"/>
</dbReference>
<dbReference type="CDD" id="cd17541">
    <property type="entry name" value="REC_CheB-like"/>
    <property type="match status" value="1"/>
</dbReference>
<feature type="domain" description="CheB-type methylesterase" evidence="10">
    <location>
        <begin position="132"/>
        <end position="324"/>
    </location>
</feature>
<dbReference type="GO" id="GO:0016301">
    <property type="term" value="F:kinase activity"/>
    <property type="evidence" value="ECO:0007669"/>
    <property type="project" value="UniProtKB-KW"/>
</dbReference>
<feature type="domain" description="Response regulatory" evidence="9">
    <location>
        <begin position="1"/>
        <end position="94"/>
    </location>
</feature>
<evidence type="ECO:0000256" key="6">
    <source>
        <dbReference type="ARBA" id="ARBA00048267"/>
    </source>
</evidence>
<accession>A0A699GJV5</accession>
<feature type="modified residue" description="4-aspartylphosphate" evidence="7">
    <location>
        <position position="28"/>
    </location>
</feature>
<organism evidence="11">
    <name type="scientific">Tanacetum cinerariifolium</name>
    <name type="common">Dalmatian daisy</name>
    <name type="synonym">Chrysanthemum cinerariifolium</name>
    <dbReference type="NCBI Taxonomy" id="118510"/>
    <lineage>
        <taxon>Eukaryota</taxon>
        <taxon>Viridiplantae</taxon>
        <taxon>Streptophyta</taxon>
        <taxon>Embryophyta</taxon>
        <taxon>Tracheophyta</taxon>
        <taxon>Spermatophyta</taxon>
        <taxon>Magnoliopsida</taxon>
        <taxon>eudicotyledons</taxon>
        <taxon>Gunneridae</taxon>
        <taxon>Pentapetalae</taxon>
        <taxon>asterids</taxon>
        <taxon>campanulids</taxon>
        <taxon>Asterales</taxon>
        <taxon>Asteraceae</taxon>
        <taxon>Asteroideae</taxon>
        <taxon>Anthemideae</taxon>
        <taxon>Anthemidinae</taxon>
        <taxon>Tanacetum</taxon>
    </lineage>
</organism>
<dbReference type="CDD" id="cd16432">
    <property type="entry name" value="CheB_Rec"/>
    <property type="match status" value="1"/>
</dbReference>
<dbReference type="CDD" id="cd19923">
    <property type="entry name" value="REC_CheY_CheY3"/>
    <property type="match status" value="1"/>
</dbReference>
<dbReference type="Gene3D" id="3.40.50.180">
    <property type="entry name" value="Methylesterase CheB, C-terminal domain"/>
    <property type="match status" value="1"/>
</dbReference>
<dbReference type="FunFam" id="3.40.50.2300:FF:000060">
    <property type="entry name" value="Protein-glutamate methylesterase/protein-glutamine glutaminase"/>
    <property type="match status" value="1"/>
</dbReference>
<evidence type="ECO:0000256" key="3">
    <source>
        <dbReference type="ARBA" id="ARBA00022553"/>
    </source>
</evidence>
<dbReference type="PANTHER" id="PTHR42872">
    <property type="entry name" value="PROTEIN-GLUTAMATE METHYLESTERASE/PROTEIN-GLUTAMINE GLUTAMINASE"/>
    <property type="match status" value="1"/>
</dbReference>
<dbReference type="SUPFAM" id="SSF52738">
    <property type="entry name" value="Methylesterase CheB, C-terminal domain"/>
    <property type="match status" value="1"/>
</dbReference>
<evidence type="ECO:0000256" key="8">
    <source>
        <dbReference type="SAM" id="MobiDB-lite"/>
    </source>
</evidence>
<dbReference type="GO" id="GO:0008984">
    <property type="term" value="F:protein-glutamate methylesterase activity"/>
    <property type="evidence" value="ECO:0007669"/>
    <property type="project" value="UniProtKB-EC"/>
</dbReference>
<dbReference type="EC" id="3.1.1.61" evidence="5"/>